<dbReference type="GO" id="GO:0047355">
    <property type="term" value="F:CDP-glycerol glycerophosphotransferase activity"/>
    <property type="evidence" value="ECO:0007669"/>
    <property type="project" value="UniProtKB-EC"/>
</dbReference>
<dbReference type="InterPro" id="IPR007554">
    <property type="entry name" value="Glycerophosphate_synth"/>
</dbReference>
<dbReference type="EMBL" id="CADCUK010000034">
    <property type="protein sequence ID" value="CAA9365042.1"/>
    <property type="molecule type" value="Genomic_DNA"/>
</dbReference>
<accession>A0A6J4MPE3</accession>
<evidence type="ECO:0000256" key="2">
    <source>
        <dbReference type="ARBA" id="ARBA00010488"/>
    </source>
</evidence>
<comment type="subcellular location">
    <subcellularLocation>
        <location evidence="1">Cell membrane</location>
        <topology evidence="1">Peripheral membrane protein</topology>
    </subcellularLocation>
</comment>
<comment type="similarity">
    <text evidence="2">Belongs to the CDP-glycerol glycerophosphotransferase family.</text>
</comment>
<evidence type="ECO:0000256" key="5">
    <source>
        <dbReference type="ARBA" id="ARBA00022944"/>
    </source>
</evidence>
<dbReference type="AlphaFoldDB" id="A0A6J4MPE3"/>
<proteinExistence type="inferred from homology"/>
<dbReference type="Gene3D" id="3.40.50.12580">
    <property type="match status" value="1"/>
</dbReference>
<name>A0A6J4MPE3_9ACTN</name>
<evidence type="ECO:0000256" key="4">
    <source>
        <dbReference type="ARBA" id="ARBA00022679"/>
    </source>
</evidence>
<evidence type="ECO:0000256" key="1">
    <source>
        <dbReference type="ARBA" id="ARBA00004202"/>
    </source>
</evidence>
<dbReference type="EC" id="2.7.8.12" evidence="7"/>
<evidence type="ECO:0000313" key="7">
    <source>
        <dbReference type="EMBL" id="CAA9365042.1"/>
    </source>
</evidence>
<dbReference type="InterPro" id="IPR043149">
    <property type="entry name" value="TagF_N"/>
</dbReference>
<evidence type="ECO:0000256" key="3">
    <source>
        <dbReference type="ARBA" id="ARBA00022475"/>
    </source>
</evidence>
<dbReference type="Gene3D" id="3.40.50.11820">
    <property type="match status" value="1"/>
</dbReference>
<dbReference type="SUPFAM" id="SSF53756">
    <property type="entry name" value="UDP-Glycosyltransferase/glycogen phosphorylase"/>
    <property type="match status" value="1"/>
</dbReference>
<keyword evidence="3" id="KW-1003">Cell membrane</keyword>
<dbReference type="Pfam" id="PF04464">
    <property type="entry name" value="Glyphos_transf"/>
    <property type="match status" value="1"/>
</dbReference>
<evidence type="ECO:0000256" key="6">
    <source>
        <dbReference type="ARBA" id="ARBA00023136"/>
    </source>
</evidence>
<keyword evidence="5" id="KW-0777">Teichoic acid biosynthesis</keyword>
<dbReference type="GO" id="GO:0005886">
    <property type="term" value="C:plasma membrane"/>
    <property type="evidence" value="ECO:0007669"/>
    <property type="project" value="UniProtKB-SubCell"/>
</dbReference>
<sequence length="355" mass="39796">MRILYNSFDGRYSDSPRAVFERLAGVDGIDNVWLVDEEHADGFPNDARTVDIGSTEARTALESADVVLANSHTEVEWTKGPVTTYLQTWHGTPLKRIHRDVLWAPEGRLDRLDHDVAKWDVLVSPNRESTPRLRSGFRYDGEVLEIGYPRNDVLLAPDRDEQRDRVRDRLGLQPGSTVVLYAPTWRDDEKFSDGSPQVELGLDVGGLLEELGPDTCVLVRTHPLMTGRSIPPGLPGVVDVSYYPDVRDLYLAADVLVTDYSSTMFDFAVTGRPIVLHTYDFERFRDEVRGFYFDLVEAAPGPIARTTDEVAAALSDLPGLQKRSSDRYAEFKSRFCSLEDGHATDRLLARLGIVA</sequence>
<dbReference type="InterPro" id="IPR051612">
    <property type="entry name" value="Teichoic_Acid_Biosynth"/>
</dbReference>
<dbReference type="GO" id="GO:0019350">
    <property type="term" value="P:teichoic acid biosynthetic process"/>
    <property type="evidence" value="ECO:0007669"/>
    <property type="project" value="UniProtKB-KW"/>
</dbReference>
<dbReference type="PANTHER" id="PTHR37316">
    <property type="entry name" value="TEICHOIC ACID GLYCEROL-PHOSPHATE PRIMASE"/>
    <property type="match status" value="1"/>
</dbReference>
<gene>
    <name evidence="7" type="ORF">AVDCRST_MAG47-503</name>
</gene>
<keyword evidence="4 7" id="KW-0808">Transferase</keyword>
<keyword evidence="6" id="KW-0472">Membrane</keyword>
<dbReference type="InterPro" id="IPR043148">
    <property type="entry name" value="TagF_C"/>
</dbReference>
<protein>
    <submittedName>
        <fullName evidence="7">CDP-glycerol:poly(Glycerophosphate) glycerophosphotransferase</fullName>
        <ecNumber evidence="7">2.7.8.12</ecNumber>
    </submittedName>
</protein>
<organism evidence="7">
    <name type="scientific">uncultured Nocardioidaceae bacterium</name>
    <dbReference type="NCBI Taxonomy" id="253824"/>
    <lineage>
        <taxon>Bacteria</taxon>
        <taxon>Bacillati</taxon>
        <taxon>Actinomycetota</taxon>
        <taxon>Actinomycetes</taxon>
        <taxon>Propionibacteriales</taxon>
        <taxon>Nocardioidaceae</taxon>
        <taxon>environmental samples</taxon>
    </lineage>
</organism>
<dbReference type="PANTHER" id="PTHR37316:SF3">
    <property type="entry name" value="TEICHOIC ACID GLYCEROL-PHOSPHATE TRANSFERASE"/>
    <property type="match status" value="1"/>
</dbReference>
<reference evidence="7" key="1">
    <citation type="submission" date="2020-02" db="EMBL/GenBank/DDBJ databases">
        <authorList>
            <person name="Meier V. D."/>
        </authorList>
    </citation>
    <scope>NUCLEOTIDE SEQUENCE</scope>
    <source>
        <strain evidence="7">AVDCRST_MAG47</strain>
    </source>
</reference>